<dbReference type="OrthoDB" id="2620571at2"/>
<name>A0A1H8MFV3_9BACL</name>
<evidence type="ECO:0000256" key="1">
    <source>
        <dbReference type="SAM" id="MobiDB-lite"/>
    </source>
</evidence>
<feature type="chain" id="PRO_5038618738" description="Lipoprotein" evidence="2">
    <location>
        <begin position="25"/>
        <end position="308"/>
    </location>
</feature>
<sequence length="308" mass="32644">MKPQRFISAAAAFVVFLLAITACTGDKPAADPTDAPVTASPTATTAAIPEPTTVPEPSHSPSEPAGGETQAIKGTGVYNGQIDNHSIEIQTEEGPVAFELGAGMESIPETLNEEDQVVFEYVEKAVNGDASLKQRVLTKLAASGGETGKGTGLPQTKQLELMLEGNREVKTATLASGDGYSLYVVDILALDSAKGRLYLKADPDYYADIEKLPSDFNLDALLVEGREELSEIGEVKELKGQERASQLPDARLLLTASGNGGTRKYIVTEKDGQGYIIRMNIPYGDATEGFPPHAFASLNTLVNQVTGE</sequence>
<evidence type="ECO:0000256" key="2">
    <source>
        <dbReference type="SAM" id="SignalP"/>
    </source>
</evidence>
<protein>
    <recommendedName>
        <fullName evidence="7">Lipoprotein</fullName>
    </recommendedName>
</protein>
<keyword evidence="6" id="KW-1185">Reference proteome</keyword>
<dbReference type="RefSeq" id="WP_051499504.1">
    <property type="nucleotide sequence ID" value="NZ_CP076607.1"/>
</dbReference>
<feature type="compositionally biased region" description="Low complexity" evidence="1">
    <location>
        <begin position="30"/>
        <end position="57"/>
    </location>
</feature>
<reference evidence="3 6" key="2">
    <citation type="submission" date="2021-06" db="EMBL/GenBank/DDBJ databases">
        <title>Whole genome sequence of Paenibacillus sophorae DSM23020 for comparative genomics.</title>
        <authorList>
            <person name="Kim M.-J."/>
            <person name="Lee G."/>
            <person name="Shin J.-H."/>
        </authorList>
    </citation>
    <scope>NUCLEOTIDE SEQUENCE [LARGE SCALE GENOMIC DNA]</scope>
    <source>
        <strain evidence="3 6">DSM 23020</strain>
    </source>
</reference>
<reference evidence="4 5" key="1">
    <citation type="submission" date="2016-10" db="EMBL/GenBank/DDBJ databases">
        <authorList>
            <person name="de Groot N.N."/>
        </authorList>
    </citation>
    <scope>NUCLEOTIDE SEQUENCE [LARGE SCALE GENOMIC DNA]</scope>
    <source>
        <strain evidence="4 5">CGMCC 1.10238</strain>
    </source>
</reference>
<proteinExistence type="predicted"/>
<organism evidence="4 5">
    <name type="scientific">Paenibacillus sophorae</name>
    <dbReference type="NCBI Taxonomy" id="1333845"/>
    <lineage>
        <taxon>Bacteria</taxon>
        <taxon>Bacillati</taxon>
        <taxon>Bacillota</taxon>
        <taxon>Bacilli</taxon>
        <taxon>Bacillales</taxon>
        <taxon>Paenibacillaceae</taxon>
        <taxon>Paenibacillus</taxon>
    </lineage>
</organism>
<evidence type="ECO:0008006" key="7">
    <source>
        <dbReference type="Google" id="ProtNLM"/>
    </source>
</evidence>
<dbReference type="AlphaFoldDB" id="A0A1H8MFV3"/>
<evidence type="ECO:0000313" key="3">
    <source>
        <dbReference type="EMBL" id="QWU17799.1"/>
    </source>
</evidence>
<gene>
    <name evidence="3" type="ORF">KP014_12060</name>
    <name evidence="4" type="ORF">SAMN04487895_105217</name>
</gene>
<feature type="region of interest" description="Disordered" evidence="1">
    <location>
        <begin position="28"/>
        <end position="72"/>
    </location>
</feature>
<evidence type="ECO:0000313" key="6">
    <source>
        <dbReference type="Proteomes" id="UP000683429"/>
    </source>
</evidence>
<dbReference type="EMBL" id="CP076607">
    <property type="protein sequence ID" value="QWU17799.1"/>
    <property type="molecule type" value="Genomic_DNA"/>
</dbReference>
<evidence type="ECO:0000313" key="4">
    <source>
        <dbReference type="EMBL" id="SEO16275.1"/>
    </source>
</evidence>
<dbReference type="PROSITE" id="PS51257">
    <property type="entry name" value="PROKAR_LIPOPROTEIN"/>
    <property type="match status" value="1"/>
</dbReference>
<feature type="signal peptide" evidence="2">
    <location>
        <begin position="1"/>
        <end position="24"/>
    </location>
</feature>
<keyword evidence="2" id="KW-0732">Signal</keyword>
<evidence type="ECO:0000313" key="5">
    <source>
        <dbReference type="Proteomes" id="UP000198809"/>
    </source>
</evidence>
<accession>A0A1H8MFV3</accession>
<dbReference type="Proteomes" id="UP000683429">
    <property type="component" value="Chromosome"/>
</dbReference>
<dbReference type="STRING" id="1333845.SAMN04487895_105217"/>
<dbReference type="Proteomes" id="UP000198809">
    <property type="component" value="Unassembled WGS sequence"/>
</dbReference>
<dbReference type="EMBL" id="FODH01000005">
    <property type="protein sequence ID" value="SEO16275.1"/>
    <property type="molecule type" value="Genomic_DNA"/>
</dbReference>